<name>A0A0B4XR36_9GAMM</name>
<evidence type="ECO:0000313" key="2">
    <source>
        <dbReference type="Proteomes" id="UP000006764"/>
    </source>
</evidence>
<protein>
    <submittedName>
        <fullName evidence="1">Uncharacterized protein</fullName>
    </submittedName>
</protein>
<proteinExistence type="predicted"/>
<gene>
    <name evidence="1" type="ORF">S7S_11425</name>
</gene>
<organism evidence="1 2">
    <name type="scientific">Isoalcanivorax pacificus W11-5</name>
    <dbReference type="NCBI Taxonomy" id="391936"/>
    <lineage>
        <taxon>Bacteria</taxon>
        <taxon>Pseudomonadati</taxon>
        <taxon>Pseudomonadota</taxon>
        <taxon>Gammaproteobacteria</taxon>
        <taxon>Oceanospirillales</taxon>
        <taxon>Alcanivoracaceae</taxon>
        <taxon>Isoalcanivorax</taxon>
    </lineage>
</organism>
<accession>A0A0B4XR36</accession>
<dbReference type="EMBL" id="CP004387">
    <property type="protein sequence ID" value="AJD48697.1"/>
    <property type="molecule type" value="Genomic_DNA"/>
</dbReference>
<dbReference type="RefSeq" id="WP_008737039.1">
    <property type="nucleotide sequence ID" value="NZ_CP004387.1"/>
</dbReference>
<evidence type="ECO:0000313" key="1">
    <source>
        <dbReference type="EMBL" id="AJD48697.1"/>
    </source>
</evidence>
<sequence>MVDGSKALLPSDEVSWKRSQDSTVLDSKRLLQDQPDLLSQYGIPKPGSRRFLVQT</sequence>
<keyword evidence="2" id="KW-1185">Reference proteome</keyword>
<reference evidence="1 2" key="1">
    <citation type="journal article" date="2012" name="J. Bacteriol.">
        <title>Genome sequence of an alkane-degrading bacterium, Alcanivorax pacificus type strain W11-5, isolated from deep sea sediment.</title>
        <authorList>
            <person name="Lai Q."/>
            <person name="Shao Z."/>
        </authorList>
    </citation>
    <scope>NUCLEOTIDE SEQUENCE [LARGE SCALE GENOMIC DNA]</scope>
    <source>
        <strain evidence="1 2">W11-5</strain>
    </source>
</reference>
<dbReference type="Proteomes" id="UP000006764">
    <property type="component" value="Chromosome"/>
</dbReference>
<dbReference type="KEGG" id="apac:S7S_11425"/>
<dbReference type="HOGENOM" id="CLU_3046931_0_0_6"/>
<dbReference type="AlphaFoldDB" id="A0A0B4XR36"/>